<gene>
    <name evidence="2" type="ORF">H9L13_11415</name>
</gene>
<sequence length="112" mass="11841">MHRLYLGLAFLIMLIGVVHLGATTQLFDELNSRALWFASGGLLLILTGALNLLNRAHGAIIRDLRWMTVATNVVMTIFAAVAGVVGAASGAQLAVIVSILAATTFVSLRPRA</sequence>
<dbReference type="RefSeq" id="WP_187537801.1">
    <property type="nucleotide sequence ID" value="NZ_BAABJT010000001.1"/>
</dbReference>
<dbReference type="KEGG" id="slut:H9L13_11415"/>
<feature type="transmembrane region" description="Helical" evidence="1">
    <location>
        <begin position="66"/>
        <end position="85"/>
    </location>
</feature>
<accession>A0A7G9SH84</accession>
<keyword evidence="1" id="KW-1133">Transmembrane helix</keyword>
<evidence type="ECO:0000313" key="2">
    <source>
        <dbReference type="EMBL" id="QNN67209.1"/>
    </source>
</evidence>
<keyword evidence="1" id="KW-0812">Transmembrane</keyword>
<dbReference type="AlphaFoldDB" id="A0A7G9SH84"/>
<protein>
    <submittedName>
        <fullName evidence="2">Uncharacterized protein</fullName>
    </submittedName>
</protein>
<feature type="transmembrane region" description="Helical" evidence="1">
    <location>
        <begin position="91"/>
        <end position="108"/>
    </location>
</feature>
<proteinExistence type="predicted"/>
<name>A0A7G9SH84_9SPHN</name>
<keyword evidence="1" id="KW-0472">Membrane</keyword>
<evidence type="ECO:0000313" key="3">
    <source>
        <dbReference type="Proteomes" id="UP000515971"/>
    </source>
</evidence>
<organism evidence="2 3">
    <name type="scientific">Sphingomonas lutea</name>
    <dbReference type="NCBI Taxonomy" id="1045317"/>
    <lineage>
        <taxon>Bacteria</taxon>
        <taxon>Pseudomonadati</taxon>
        <taxon>Pseudomonadota</taxon>
        <taxon>Alphaproteobacteria</taxon>
        <taxon>Sphingomonadales</taxon>
        <taxon>Sphingomonadaceae</taxon>
        <taxon>Sphingomonas</taxon>
    </lineage>
</organism>
<dbReference type="EMBL" id="CP060718">
    <property type="protein sequence ID" value="QNN67209.1"/>
    <property type="molecule type" value="Genomic_DNA"/>
</dbReference>
<dbReference type="Proteomes" id="UP000515971">
    <property type="component" value="Chromosome"/>
</dbReference>
<feature type="transmembrane region" description="Helical" evidence="1">
    <location>
        <begin position="36"/>
        <end position="54"/>
    </location>
</feature>
<evidence type="ECO:0000256" key="1">
    <source>
        <dbReference type="SAM" id="Phobius"/>
    </source>
</evidence>
<reference evidence="2 3" key="1">
    <citation type="submission" date="2020-08" db="EMBL/GenBank/DDBJ databases">
        <title>Genome sequence of Sphingomonas lutea KCTC 23642T.</title>
        <authorList>
            <person name="Hyun D.-W."/>
            <person name="Bae J.-W."/>
        </authorList>
    </citation>
    <scope>NUCLEOTIDE SEQUENCE [LARGE SCALE GENOMIC DNA]</scope>
    <source>
        <strain evidence="2 3">KCTC 23642</strain>
    </source>
</reference>
<keyword evidence="3" id="KW-1185">Reference proteome</keyword>